<keyword evidence="4" id="KW-0285">Flavoprotein</keyword>
<dbReference type="EMBL" id="LATX01002383">
    <property type="protein sequence ID" value="KTB30440.1"/>
    <property type="molecule type" value="Genomic_DNA"/>
</dbReference>
<dbReference type="InterPro" id="IPR001613">
    <property type="entry name" value="Flavin_amine_oxidase"/>
</dbReference>
<dbReference type="Pfam" id="PF01593">
    <property type="entry name" value="Amino_oxidase"/>
    <property type="match status" value="1"/>
</dbReference>
<dbReference type="PANTHER" id="PTHR10742">
    <property type="entry name" value="FLAVIN MONOAMINE OXIDASE"/>
    <property type="match status" value="1"/>
</dbReference>
<dbReference type="PANTHER" id="PTHR10742:SF313">
    <property type="entry name" value="AMINE OXIDASE"/>
    <property type="match status" value="1"/>
</dbReference>
<keyword evidence="2 4" id="KW-0560">Oxidoreductase</keyword>
<evidence type="ECO:0000256" key="1">
    <source>
        <dbReference type="ARBA" id="ARBA00001974"/>
    </source>
</evidence>
<feature type="chain" id="PRO_5006901388" description="Amine oxidase" evidence="5">
    <location>
        <begin position="20"/>
        <end position="504"/>
    </location>
</feature>
<dbReference type="AlphaFoldDB" id="A0A0W0F2E2"/>
<dbReference type="SUPFAM" id="SSF54373">
    <property type="entry name" value="FAD-linked reductases, C-terminal domain"/>
    <property type="match status" value="1"/>
</dbReference>
<comment type="caution">
    <text evidence="7">The sequence shown here is derived from an EMBL/GenBank/DDBJ whole genome shotgun (WGS) entry which is preliminary data.</text>
</comment>
<dbReference type="Proteomes" id="UP000054988">
    <property type="component" value="Unassembled WGS sequence"/>
</dbReference>
<feature type="binding site" evidence="3">
    <location>
        <position position="54"/>
    </location>
    <ligand>
        <name>FAD</name>
        <dbReference type="ChEBI" id="CHEBI:57692"/>
    </ligand>
</feature>
<evidence type="ECO:0000256" key="4">
    <source>
        <dbReference type="RuleBase" id="RU362067"/>
    </source>
</evidence>
<feature type="signal peptide" evidence="5">
    <location>
        <begin position="1"/>
        <end position="19"/>
    </location>
</feature>
<organism evidence="7 8">
    <name type="scientific">Moniliophthora roreri</name>
    <name type="common">Frosty pod rot fungus</name>
    <name type="synonym">Monilia roreri</name>
    <dbReference type="NCBI Taxonomy" id="221103"/>
    <lineage>
        <taxon>Eukaryota</taxon>
        <taxon>Fungi</taxon>
        <taxon>Dikarya</taxon>
        <taxon>Basidiomycota</taxon>
        <taxon>Agaricomycotina</taxon>
        <taxon>Agaricomycetes</taxon>
        <taxon>Agaricomycetidae</taxon>
        <taxon>Agaricales</taxon>
        <taxon>Marasmiineae</taxon>
        <taxon>Marasmiaceae</taxon>
        <taxon>Moniliophthora</taxon>
    </lineage>
</organism>
<evidence type="ECO:0000259" key="6">
    <source>
        <dbReference type="Pfam" id="PF01593"/>
    </source>
</evidence>
<reference evidence="7 8" key="1">
    <citation type="submission" date="2015-12" db="EMBL/GenBank/DDBJ databases">
        <title>Draft genome sequence of Moniliophthora roreri, the causal agent of frosty pod rot of cacao.</title>
        <authorList>
            <person name="Aime M.C."/>
            <person name="Diaz-Valderrama J.R."/>
            <person name="Kijpornyongpan T."/>
            <person name="Phillips-Mora W."/>
        </authorList>
    </citation>
    <scope>NUCLEOTIDE SEQUENCE [LARGE SCALE GENOMIC DNA]</scope>
    <source>
        <strain evidence="7 8">MCA 2952</strain>
    </source>
</reference>
<dbReference type="GO" id="GO:0016491">
    <property type="term" value="F:oxidoreductase activity"/>
    <property type="evidence" value="ECO:0007669"/>
    <property type="project" value="UniProtKB-KW"/>
</dbReference>
<name>A0A0W0F2E2_MONRR</name>
<evidence type="ECO:0000313" key="8">
    <source>
        <dbReference type="Proteomes" id="UP000054988"/>
    </source>
</evidence>
<gene>
    <name evidence="7" type="ORF">WG66_16902</name>
</gene>
<protein>
    <recommendedName>
        <fullName evidence="4">Amine oxidase</fullName>
        <ecNumber evidence="4">1.4.3.-</ecNumber>
    </recommendedName>
</protein>
<proteinExistence type="inferred from homology"/>
<comment type="cofactor">
    <cofactor evidence="1 4">
        <name>FAD</name>
        <dbReference type="ChEBI" id="CHEBI:57692"/>
    </cofactor>
</comment>
<dbReference type="GO" id="GO:0006598">
    <property type="term" value="P:polyamine catabolic process"/>
    <property type="evidence" value="ECO:0007669"/>
    <property type="project" value="TreeGrafter"/>
</dbReference>
<feature type="binding site" evidence="3">
    <location>
        <position position="267"/>
    </location>
    <ligand>
        <name>FAD</name>
        <dbReference type="ChEBI" id="CHEBI:57692"/>
    </ligand>
</feature>
<evidence type="ECO:0000256" key="3">
    <source>
        <dbReference type="PIRSR" id="PIRSR601613-1"/>
    </source>
</evidence>
<dbReference type="eggNOG" id="KOG0029">
    <property type="taxonomic scope" value="Eukaryota"/>
</dbReference>
<dbReference type="InterPro" id="IPR036188">
    <property type="entry name" value="FAD/NAD-bd_sf"/>
</dbReference>
<evidence type="ECO:0000256" key="5">
    <source>
        <dbReference type="SAM" id="SignalP"/>
    </source>
</evidence>
<dbReference type="InterPro" id="IPR002937">
    <property type="entry name" value="Amino_oxidase"/>
</dbReference>
<dbReference type="Gene3D" id="3.50.50.60">
    <property type="entry name" value="FAD/NAD(P)-binding domain"/>
    <property type="match status" value="1"/>
</dbReference>
<keyword evidence="4" id="KW-0274">FAD</keyword>
<accession>A0A0W0F2E2</accession>
<dbReference type="EC" id="1.4.3.-" evidence="4"/>
<dbReference type="SUPFAM" id="SSF51905">
    <property type="entry name" value="FAD/NAD(P)-binding domain"/>
    <property type="match status" value="1"/>
</dbReference>
<feature type="domain" description="Amine oxidase" evidence="6">
    <location>
        <begin position="53"/>
        <end position="478"/>
    </location>
</feature>
<dbReference type="PRINTS" id="PR00757">
    <property type="entry name" value="AMINEOXDASEF"/>
</dbReference>
<dbReference type="Gene3D" id="3.90.660.10">
    <property type="match status" value="1"/>
</dbReference>
<comment type="similarity">
    <text evidence="4">Belongs to the flavin monoamine oxidase family.</text>
</comment>
<keyword evidence="5" id="KW-0732">Signal</keyword>
<evidence type="ECO:0000313" key="7">
    <source>
        <dbReference type="EMBL" id="KTB30440.1"/>
    </source>
</evidence>
<evidence type="ECO:0000256" key="2">
    <source>
        <dbReference type="ARBA" id="ARBA00023002"/>
    </source>
</evidence>
<sequence length="504" mass="56848">MSTSFLALLIFTLAVHGAALPKPLLRVQDSKVDSYRYREPHYDHDVLILGGGVSGIIAARELHKRGVNDFLIIEGREQLGGRMVNHIMHGNSSVELGANWVQGTSNTITNASNPILDLAVKHGLKTNRSNLENITTFDSSGQRDWLDVYKKNAVNYQNLFVEAGARVFSSLVDMSARAGYSLMGIKPSTPEEKATEYYRFDFEYAQSPDQTSWIAAAWNQNHTFEPNQGGFSNESLLSVDQRGFKYIIQHEAEEFLKESQVRLNSIVQSIAYSNYGVTVTLKDGRKISARYAICTFSLGVLQNDDVVFEPKMPMWKQEAVHSMTMGLYTKIFMKFPRKFWFDTESALYADLERGRYPVWQSLDHPKFLPDSGILFATVTGDFSKRIEALSDEQVQSELIGVLRTMYPHEDIPQPLDFHFKRWRADPLFRGSYSNWPPSLYSEHHTNLRANLGRLWFAGEATSLTHFGFLHGAYFEGEKVGGEVATCVQGGGCPGLRYTENKSAT</sequence>
<dbReference type="InterPro" id="IPR050281">
    <property type="entry name" value="Flavin_monoamine_oxidase"/>
</dbReference>